<dbReference type="Gene3D" id="3.90.182.10">
    <property type="entry name" value="Toxin - Anthrax Protective Antigen,domain 1"/>
    <property type="match status" value="1"/>
</dbReference>
<name>I3XQK9_DESAM</name>
<reference evidence="2 3" key="1">
    <citation type="journal article" date="2012" name="J. Bacteriol.">
        <title>Complete Genome Sequence of Desulfurococcus fermentans, a Hyperthermophilic Cellulolytic Crenarchaeon Isolated from a Freshwater Hot Spring in Kamchatka, Russia.</title>
        <authorList>
            <person name="Susanti D."/>
            <person name="Johnson E.F."/>
            <person name="Rodriguez J.R."/>
            <person name="Anderson I."/>
            <person name="Perevalova A.A."/>
            <person name="Kyrpides N."/>
            <person name="Lucas S."/>
            <person name="Han J."/>
            <person name="Lapidus A."/>
            <person name="Cheng J.F."/>
            <person name="Goodwin L."/>
            <person name="Pitluck S."/>
            <person name="Mavrommatis K."/>
            <person name="Peters L."/>
            <person name="Land M.L."/>
            <person name="Hauser L."/>
            <person name="Gopalan V."/>
            <person name="Chan P.P."/>
            <person name="Lowe T.M."/>
            <person name="Atomi H."/>
            <person name="Bonch-Osmolovskaya E.A."/>
            <person name="Woyke T."/>
            <person name="Mukhopadhyay B."/>
        </authorList>
    </citation>
    <scope>NUCLEOTIDE SEQUENCE [LARGE SCALE GENOMIC DNA]</scope>
    <source>
        <strain evidence="2 3">DSM 16532</strain>
    </source>
</reference>
<dbReference type="AlphaFoldDB" id="I3XQK9"/>
<dbReference type="SMART" id="SM00758">
    <property type="entry name" value="PA14"/>
    <property type="match status" value="1"/>
</dbReference>
<accession>I3XQK9</accession>
<organism evidence="2 3">
    <name type="scientific">Desulfurococcus amylolyticus DSM 16532</name>
    <dbReference type="NCBI Taxonomy" id="768672"/>
    <lineage>
        <taxon>Archaea</taxon>
        <taxon>Thermoproteota</taxon>
        <taxon>Thermoprotei</taxon>
        <taxon>Desulfurococcales</taxon>
        <taxon>Desulfurococcaceae</taxon>
        <taxon>Desulfurococcus</taxon>
    </lineage>
</organism>
<evidence type="ECO:0000313" key="3">
    <source>
        <dbReference type="Proteomes" id="UP000006175"/>
    </source>
</evidence>
<dbReference type="PROSITE" id="PS51820">
    <property type="entry name" value="PA14"/>
    <property type="match status" value="1"/>
</dbReference>
<keyword evidence="3" id="KW-1185">Reference proteome</keyword>
<dbReference type="SUPFAM" id="SSF56988">
    <property type="entry name" value="Anthrax protective antigen"/>
    <property type="match status" value="1"/>
</dbReference>
<dbReference type="eggNOG" id="arCOG07862">
    <property type="taxonomic scope" value="Archaea"/>
</dbReference>
<dbReference type="InterPro" id="IPR011658">
    <property type="entry name" value="PA14_dom"/>
</dbReference>
<dbReference type="RefSeq" id="WP_014767135.1">
    <property type="nucleotide sequence ID" value="NC_018001.1"/>
</dbReference>
<dbReference type="Proteomes" id="UP000006175">
    <property type="component" value="Chromosome"/>
</dbReference>
<proteinExistence type="predicted"/>
<dbReference type="EMBL" id="CP003321">
    <property type="protein sequence ID" value="AFL66233.1"/>
    <property type="molecule type" value="Genomic_DNA"/>
</dbReference>
<dbReference type="HOGENOM" id="CLU_1092396_0_0_2"/>
<dbReference type="KEGG" id="dfd:Desfe_0323"/>
<evidence type="ECO:0000259" key="1">
    <source>
        <dbReference type="PROSITE" id="PS51820"/>
    </source>
</evidence>
<feature type="domain" description="PA14" evidence="1">
    <location>
        <begin position="21"/>
        <end position="165"/>
    </location>
</feature>
<protein>
    <submittedName>
        <fullName evidence="2">PA14 domain protein</fullName>
    </submittedName>
</protein>
<dbReference type="InterPro" id="IPR037524">
    <property type="entry name" value="PA14/GLEYA"/>
</dbReference>
<gene>
    <name evidence="2" type="ORF">Desfe_0323</name>
</gene>
<evidence type="ECO:0000313" key="2">
    <source>
        <dbReference type="EMBL" id="AFL66233.1"/>
    </source>
</evidence>
<dbReference type="Pfam" id="PF07691">
    <property type="entry name" value="PA14"/>
    <property type="match status" value="1"/>
</dbReference>
<sequence>MALLLKVYPVPLVTIRLVKPGLLNGVKTRFYAWNNGDPPKELNGLHPLAEVISPRIDFTWFEKPHEKITSEKFIAEFKGFIKIDEPGVYRFYVVSGNGVLFSVGDEILIDTWSSQESRIHSSPEIRLNKGFKRIVLLYYNRARHSEVRLGWVKPGGRVEVIPDDRYYFSIGEHVFITGLPDGYVVRMLPLKDVSSEKTCVSLMNICMVEVPWREQPLEAYVSIYNREEKVFARFSEPLVFFGGDEYIVEYLGGNQH</sequence>
<dbReference type="GeneID" id="13062011"/>